<dbReference type="CTD" id="8590110"/>
<reference evidence="1 2" key="2">
    <citation type="journal article" date="2011" name="PLoS Genet.">
        <title>Caenorhabditis briggsae recombinant inbred line genotypes reveal inter-strain incompatibility and the evolution of recombination.</title>
        <authorList>
            <person name="Ross J.A."/>
            <person name="Koboldt D.C."/>
            <person name="Staisch J.E."/>
            <person name="Chamberlin H.M."/>
            <person name="Gupta B.P."/>
            <person name="Miller R.D."/>
            <person name="Baird S.E."/>
            <person name="Haag E.S."/>
        </authorList>
    </citation>
    <scope>NUCLEOTIDE SEQUENCE [LARGE SCALE GENOMIC DNA]</scope>
    <source>
        <strain evidence="1 2">AF16</strain>
    </source>
</reference>
<dbReference type="KEGG" id="cbr:CBG_24138"/>
<dbReference type="EMBL" id="HE601030">
    <property type="protein sequence ID" value="CCG58610.1"/>
    <property type="molecule type" value="Genomic_DNA"/>
</dbReference>
<dbReference type="RefSeq" id="XP_002648108.2">
    <property type="nucleotide sequence ID" value="XM_002648062.2"/>
</dbReference>
<evidence type="ECO:0000313" key="2">
    <source>
        <dbReference type="Proteomes" id="UP000008549"/>
    </source>
</evidence>
<accession>H8WGZ0</accession>
<dbReference type="InParanoid" id="H8WGZ0"/>
<dbReference type="WormBase" id="CBG24138">
    <property type="protein sequence ID" value="CBP49147"/>
    <property type="gene ID" value="WBGene00042319"/>
</dbReference>
<dbReference type="AlphaFoldDB" id="H8WGZ0"/>
<evidence type="ECO:0000313" key="1">
    <source>
        <dbReference type="EMBL" id="CCG58610.1"/>
    </source>
</evidence>
<organism evidence="1 2">
    <name type="scientific">Caenorhabditis briggsae</name>
    <dbReference type="NCBI Taxonomy" id="6238"/>
    <lineage>
        <taxon>Eukaryota</taxon>
        <taxon>Metazoa</taxon>
        <taxon>Ecdysozoa</taxon>
        <taxon>Nematoda</taxon>
        <taxon>Chromadorea</taxon>
        <taxon>Rhabditida</taxon>
        <taxon>Rhabditina</taxon>
        <taxon>Rhabditomorpha</taxon>
        <taxon>Rhabditoidea</taxon>
        <taxon>Rhabditidae</taxon>
        <taxon>Peloderinae</taxon>
        <taxon>Caenorhabditis</taxon>
    </lineage>
</organism>
<proteinExistence type="predicted"/>
<protein>
    <submittedName>
        <fullName evidence="1">Protein CBG24138</fullName>
    </submittedName>
</protein>
<keyword evidence="2" id="KW-1185">Reference proteome</keyword>
<reference evidence="1 2" key="1">
    <citation type="journal article" date="2003" name="PLoS Biol.">
        <title>The genome sequence of Caenorhabditis briggsae: a platform for comparative genomics.</title>
        <authorList>
            <person name="Stein L.D."/>
            <person name="Bao Z."/>
            <person name="Blasiar D."/>
            <person name="Blumenthal T."/>
            <person name="Brent M.R."/>
            <person name="Chen N."/>
            <person name="Chinwalla A."/>
            <person name="Clarke L."/>
            <person name="Clee C."/>
            <person name="Coghlan A."/>
            <person name="Coulson A."/>
            <person name="D'Eustachio P."/>
            <person name="Fitch D.H."/>
            <person name="Fulton L.A."/>
            <person name="Fulton R.E."/>
            <person name="Griffiths-Jones S."/>
            <person name="Harris T.W."/>
            <person name="Hillier L.W."/>
            <person name="Kamath R."/>
            <person name="Kuwabara P.E."/>
            <person name="Mardis E.R."/>
            <person name="Marra M.A."/>
            <person name="Miner T.L."/>
            <person name="Minx P."/>
            <person name="Mullikin J.C."/>
            <person name="Plumb R.W."/>
            <person name="Rogers J."/>
            <person name="Schein J.E."/>
            <person name="Sohrmann M."/>
            <person name="Spieth J."/>
            <person name="Stajich J.E."/>
            <person name="Wei C."/>
            <person name="Willey D."/>
            <person name="Wilson R.K."/>
            <person name="Durbin R."/>
            <person name="Waterston R.H."/>
        </authorList>
    </citation>
    <scope>NUCLEOTIDE SEQUENCE [LARGE SCALE GENOMIC DNA]</scope>
    <source>
        <strain evidence="1 2">AF16</strain>
    </source>
</reference>
<gene>
    <name evidence="1 3" type="ORF">CBG24138</name>
    <name evidence="1" type="ORF">CBG_24138</name>
</gene>
<dbReference type="GeneID" id="8590110"/>
<evidence type="ECO:0000313" key="3">
    <source>
        <dbReference type="WormBase" id="CBG24138"/>
    </source>
</evidence>
<dbReference type="Proteomes" id="UP000008549">
    <property type="component" value="Unassembled WGS sequence"/>
</dbReference>
<name>H8WGZ0_CAEBR</name>
<sequence>MSSDGQGMSTMDVTMTEETNKIGNMIKNNEMTDSDVPKVQPKVQNFEMPAFVAPDMVFYEPISSVRLVNF</sequence>